<protein>
    <submittedName>
        <fullName evidence="2">Uncharacterized protein</fullName>
    </submittedName>
</protein>
<organism evidence="2 3">
    <name type="scientific">Dendrothele bispora (strain CBS 962.96)</name>
    <dbReference type="NCBI Taxonomy" id="1314807"/>
    <lineage>
        <taxon>Eukaryota</taxon>
        <taxon>Fungi</taxon>
        <taxon>Dikarya</taxon>
        <taxon>Basidiomycota</taxon>
        <taxon>Agaricomycotina</taxon>
        <taxon>Agaricomycetes</taxon>
        <taxon>Agaricomycetidae</taxon>
        <taxon>Agaricales</taxon>
        <taxon>Agaricales incertae sedis</taxon>
        <taxon>Dendrothele</taxon>
    </lineage>
</organism>
<feature type="compositionally biased region" description="Basic and acidic residues" evidence="1">
    <location>
        <begin position="64"/>
        <end position="87"/>
    </location>
</feature>
<proteinExistence type="predicted"/>
<evidence type="ECO:0000313" key="2">
    <source>
        <dbReference type="EMBL" id="THU93078.1"/>
    </source>
</evidence>
<accession>A0A4S8LVJ6</accession>
<dbReference type="EMBL" id="ML179259">
    <property type="protein sequence ID" value="THU93078.1"/>
    <property type="molecule type" value="Genomic_DNA"/>
</dbReference>
<feature type="compositionally biased region" description="Polar residues" evidence="1">
    <location>
        <begin position="88"/>
        <end position="99"/>
    </location>
</feature>
<evidence type="ECO:0000256" key="1">
    <source>
        <dbReference type="SAM" id="MobiDB-lite"/>
    </source>
</evidence>
<feature type="region of interest" description="Disordered" evidence="1">
    <location>
        <begin position="26"/>
        <end position="147"/>
    </location>
</feature>
<feature type="compositionally biased region" description="Basic and acidic residues" evidence="1">
    <location>
        <begin position="26"/>
        <end position="38"/>
    </location>
</feature>
<dbReference type="AlphaFoldDB" id="A0A4S8LVJ6"/>
<name>A0A4S8LVJ6_DENBC</name>
<dbReference type="Proteomes" id="UP000297245">
    <property type="component" value="Unassembled WGS sequence"/>
</dbReference>
<keyword evidence="3" id="KW-1185">Reference proteome</keyword>
<gene>
    <name evidence="2" type="ORF">K435DRAFT_799986</name>
</gene>
<evidence type="ECO:0000313" key="3">
    <source>
        <dbReference type="Proteomes" id="UP000297245"/>
    </source>
</evidence>
<sequence>MARRKLMNLSNLRKYAIATTAKTVKEKECKQQMKRSKENLPSASPKAKHRVEQLKSRVKMRVNAVHEDTRDNDTEKRDTSQTHKIAQDTDTTYSRNVSIPNEPLGKTADFDNLFAHDLPPPQSVEDSDGSDKDDKDYEAEFMRTRPY</sequence>
<feature type="compositionally biased region" description="Basic and acidic residues" evidence="1">
    <location>
        <begin position="129"/>
        <end position="147"/>
    </location>
</feature>
<reference evidence="2 3" key="1">
    <citation type="journal article" date="2019" name="Nat. Ecol. Evol.">
        <title>Megaphylogeny resolves global patterns of mushroom evolution.</title>
        <authorList>
            <person name="Varga T."/>
            <person name="Krizsan K."/>
            <person name="Foldi C."/>
            <person name="Dima B."/>
            <person name="Sanchez-Garcia M."/>
            <person name="Sanchez-Ramirez S."/>
            <person name="Szollosi G.J."/>
            <person name="Szarkandi J.G."/>
            <person name="Papp V."/>
            <person name="Albert L."/>
            <person name="Andreopoulos W."/>
            <person name="Angelini C."/>
            <person name="Antonin V."/>
            <person name="Barry K.W."/>
            <person name="Bougher N.L."/>
            <person name="Buchanan P."/>
            <person name="Buyck B."/>
            <person name="Bense V."/>
            <person name="Catcheside P."/>
            <person name="Chovatia M."/>
            <person name="Cooper J."/>
            <person name="Damon W."/>
            <person name="Desjardin D."/>
            <person name="Finy P."/>
            <person name="Geml J."/>
            <person name="Haridas S."/>
            <person name="Hughes K."/>
            <person name="Justo A."/>
            <person name="Karasinski D."/>
            <person name="Kautmanova I."/>
            <person name="Kiss B."/>
            <person name="Kocsube S."/>
            <person name="Kotiranta H."/>
            <person name="LaButti K.M."/>
            <person name="Lechner B.E."/>
            <person name="Liimatainen K."/>
            <person name="Lipzen A."/>
            <person name="Lukacs Z."/>
            <person name="Mihaltcheva S."/>
            <person name="Morgado L.N."/>
            <person name="Niskanen T."/>
            <person name="Noordeloos M.E."/>
            <person name="Ohm R.A."/>
            <person name="Ortiz-Santana B."/>
            <person name="Ovrebo C."/>
            <person name="Racz N."/>
            <person name="Riley R."/>
            <person name="Savchenko A."/>
            <person name="Shiryaev A."/>
            <person name="Soop K."/>
            <person name="Spirin V."/>
            <person name="Szebenyi C."/>
            <person name="Tomsovsky M."/>
            <person name="Tulloss R.E."/>
            <person name="Uehling J."/>
            <person name="Grigoriev I.V."/>
            <person name="Vagvolgyi C."/>
            <person name="Papp T."/>
            <person name="Martin F.M."/>
            <person name="Miettinen O."/>
            <person name="Hibbett D.S."/>
            <person name="Nagy L.G."/>
        </authorList>
    </citation>
    <scope>NUCLEOTIDE SEQUENCE [LARGE SCALE GENOMIC DNA]</scope>
    <source>
        <strain evidence="2 3">CBS 962.96</strain>
    </source>
</reference>